<dbReference type="HOGENOM" id="CLU_2466245_0_0_0"/>
<name>Q6MCY9_PARUW</name>
<evidence type="ECO:0000313" key="2">
    <source>
        <dbReference type="Proteomes" id="UP000000529"/>
    </source>
</evidence>
<protein>
    <submittedName>
        <fullName evidence="1">Uncharacterized protein</fullName>
    </submittedName>
</protein>
<dbReference type="EMBL" id="BX908798">
    <property type="protein sequence ID" value="CAF23560.1"/>
    <property type="molecule type" value="Genomic_DNA"/>
</dbReference>
<gene>
    <name evidence="1" type="ORF">PC_RS04020</name>
</gene>
<organism evidence="1 2">
    <name type="scientific">Protochlamydia amoebophila (strain UWE25)</name>
    <dbReference type="NCBI Taxonomy" id="264201"/>
    <lineage>
        <taxon>Bacteria</taxon>
        <taxon>Pseudomonadati</taxon>
        <taxon>Chlamydiota</taxon>
        <taxon>Chlamydiia</taxon>
        <taxon>Parachlamydiales</taxon>
        <taxon>Parachlamydiaceae</taxon>
        <taxon>Candidatus Protochlamydia</taxon>
    </lineage>
</organism>
<reference evidence="1 2" key="1">
    <citation type="journal article" date="2004" name="Science">
        <title>Illuminating the evolutionary history of chlamydiae.</title>
        <authorList>
            <person name="Horn M."/>
            <person name="Collingro A."/>
            <person name="Schmitz-Esser S."/>
            <person name="Beier C.L."/>
            <person name="Purkhold U."/>
            <person name="Fartmann B."/>
            <person name="Brandt P."/>
            <person name="Nyakatura G.J."/>
            <person name="Droege M."/>
            <person name="Frishman D."/>
            <person name="Rattei T."/>
            <person name="Mewes H."/>
            <person name="Wagner M."/>
        </authorList>
    </citation>
    <scope>NUCLEOTIDE SEQUENCE [LARGE SCALE GENOMIC DNA]</scope>
    <source>
        <strain evidence="1 2">UWE25</strain>
    </source>
</reference>
<proteinExistence type="predicted"/>
<keyword evidence="2" id="KW-1185">Reference proteome</keyword>
<dbReference type="STRING" id="264201.pc0836"/>
<dbReference type="AlphaFoldDB" id="Q6MCY9"/>
<dbReference type="KEGG" id="pcu:PC_RS04020"/>
<sequence>MQRKYQRSNALNELREFGLININYPDELRQSVEEAIKSWKNFCYLPAEEKLAFAFLEDNHGDGSGYELKEDKGWKKDLKENFHVTLFH</sequence>
<evidence type="ECO:0000313" key="1">
    <source>
        <dbReference type="EMBL" id="CAF23560.1"/>
    </source>
</evidence>
<dbReference type="RefSeq" id="WP_011175386.1">
    <property type="nucleotide sequence ID" value="NC_005861.2"/>
</dbReference>
<accession>Q6MCY9</accession>
<dbReference type="Proteomes" id="UP000000529">
    <property type="component" value="Chromosome"/>
</dbReference>